<dbReference type="InParanoid" id="A0A409YVA5"/>
<evidence type="ECO:0000256" key="1">
    <source>
        <dbReference type="SAM" id="MobiDB-lite"/>
    </source>
</evidence>
<evidence type="ECO:0000313" key="2">
    <source>
        <dbReference type="EMBL" id="PPR06954.1"/>
    </source>
</evidence>
<dbReference type="EMBL" id="NHTK01000552">
    <property type="protein sequence ID" value="PPR06954.1"/>
    <property type="molecule type" value="Genomic_DNA"/>
</dbReference>
<organism evidence="2 3">
    <name type="scientific">Panaeolus cyanescens</name>
    <dbReference type="NCBI Taxonomy" id="181874"/>
    <lineage>
        <taxon>Eukaryota</taxon>
        <taxon>Fungi</taxon>
        <taxon>Dikarya</taxon>
        <taxon>Basidiomycota</taxon>
        <taxon>Agaricomycotina</taxon>
        <taxon>Agaricomycetes</taxon>
        <taxon>Agaricomycetidae</taxon>
        <taxon>Agaricales</taxon>
        <taxon>Agaricineae</taxon>
        <taxon>Galeropsidaceae</taxon>
        <taxon>Panaeolus</taxon>
    </lineage>
</organism>
<feature type="compositionally biased region" description="Polar residues" evidence="1">
    <location>
        <begin position="1"/>
        <end position="15"/>
    </location>
</feature>
<accession>A0A409YVA5</accession>
<feature type="region of interest" description="Disordered" evidence="1">
    <location>
        <begin position="218"/>
        <end position="237"/>
    </location>
</feature>
<proteinExistence type="predicted"/>
<sequence>MSNKHSRSDSSNAVDSQRPKQKPRTVTSIGVDVMPPDPSPLTPVPSSASGESGLTEPPKLGTSDGSKFIALLAQNPPAQVTERVDTPIPELAEQSPEFNANPTSATATSLSERIASLSELPAFKTSSAFRSLIDFLRQSPNPFQKGYNHVTSTSTRGPKTFDMHLPKHLRLNRVTYCEDLLNNIVDATLSKLIDLEGSGFFDANDANLQSFLNFLSRRQEPDSEKPSPTTSTPLNDETALTQRMINDILFGCSAATSIIALQATRSVQGQMPLALKPWGSQGVANLDVTLRFTDNLQIMFPELAETYKLLSANQLVDFVGIEVKSLVCGTASDLDEVIRSPWTGWVVCDDLCNKPQYHPGGGKVYNVPSGPDADVSTYLGRMPDPIPAKLFDQVISISQLPENKVERKVLFTRQQVSHLETFVLLL</sequence>
<dbReference type="Proteomes" id="UP000284842">
    <property type="component" value="Unassembled WGS sequence"/>
</dbReference>
<reference evidence="2 3" key="1">
    <citation type="journal article" date="2018" name="Evol. Lett.">
        <title>Horizontal gene cluster transfer increased hallucinogenic mushroom diversity.</title>
        <authorList>
            <person name="Reynolds H.T."/>
            <person name="Vijayakumar V."/>
            <person name="Gluck-Thaler E."/>
            <person name="Korotkin H.B."/>
            <person name="Matheny P.B."/>
            <person name="Slot J.C."/>
        </authorList>
    </citation>
    <scope>NUCLEOTIDE SEQUENCE [LARGE SCALE GENOMIC DNA]</scope>
    <source>
        <strain evidence="2 3">2629</strain>
    </source>
</reference>
<dbReference type="AlphaFoldDB" id="A0A409YVA5"/>
<dbReference type="OrthoDB" id="2931579at2759"/>
<comment type="caution">
    <text evidence="2">The sequence shown here is derived from an EMBL/GenBank/DDBJ whole genome shotgun (WGS) entry which is preliminary data.</text>
</comment>
<protein>
    <submittedName>
        <fullName evidence="2">Uncharacterized protein</fullName>
    </submittedName>
</protein>
<feature type="region of interest" description="Disordered" evidence="1">
    <location>
        <begin position="1"/>
        <end position="63"/>
    </location>
</feature>
<name>A0A409YVA5_9AGAR</name>
<keyword evidence="3" id="KW-1185">Reference proteome</keyword>
<evidence type="ECO:0000313" key="3">
    <source>
        <dbReference type="Proteomes" id="UP000284842"/>
    </source>
</evidence>
<feature type="compositionally biased region" description="Polar residues" evidence="1">
    <location>
        <begin position="226"/>
        <end position="237"/>
    </location>
</feature>
<gene>
    <name evidence="2" type="ORF">CVT24_011016</name>
</gene>